<dbReference type="OrthoDB" id="6283009at2759"/>
<accession>A0A3P7LS17</accession>
<dbReference type="InterPro" id="IPR002017">
    <property type="entry name" value="Spectrin_repeat"/>
</dbReference>
<dbReference type="GO" id="GO:0045104">
    <property type="term" value="P:intermediate filament cytoskeleton organization"/>
    <property type="evidence" value="ECO:0007669"/>
    <property type="project" value="InterPro"/>
</dbReference>
<organism evidence="1 2">
    <name type="scientific">Dibothriocephalus latus</name>
    <name type="common">Fish tapeworm</name>
    <name type="synonym">Diphyllobothrium latum</name>
    <dbReference type="NCBI Taxonomy" id="60516"/>
    <lineage>
        <taxon>Eukaryota</taxon>
        <taxon>Metazoa</taxon>
        <taxon>Spiralia</taxon>
        <taxon>Lophotrochozoa</taxon>
        <taxon>Platyhelminthes</taxon>
        <taxon>Cestoda</taxon>
        <taxon>Eucestoda</taxon>
        <taxon>Diphyllobothriidea</taxon>
        <taxon>Diphyllobothriidae</taxon>
        <taxon>Dibothriocephalus</taxon>
    </lineage>
</organism>
<name>A0A3P7LS17_DIBLA</name>
<dbReference type="SUPFAM" id="SSF46966">
    <property type="entry name" value="Spectrin repeat"/>
    <property type="match status" value="1"/>
</dbReference>
<dbReference type="PANTHER" id="PTHR23169">
    <property type="entry name" value="ENVOPLAKIN"/>
    <property type="match status" value="1"/>
</dbReference>
<sequence>MTQKRTDVPLGSSLSESMYSTVASSSGREPFRTTLKQLVEGNKNFVNVQRCLDWIKEQEIAIKNAPFGNNWKTVTEATRRYELLHRKIESFRVEIDQCHNMKAKISSEEEKFFTALLDDLDRQYDALKGTSNRHLRLANSLLSFVEKAGDLLSWLEEKESVEIFRDWTPAHQLQSAELYAYFQVSRFNV</sequence>
<protein>
    <submittedName>
        <fullName evidence="1">Uncharacterized protein</fullName>
    </submittedName>
</protein>
<keyword evidence="2" id="KW-1185">Reference proteome</keyword>
<evidence type="ECO:0000313" key="1">
    <source>
        <dbReference type="EMBL" id="VDN16060.1"/>
    </source>
</evidence>
<evidence type="ECO:0000313" key="2">
    <source>
        <dbReference type="Proteomes" id="UP000281553"/>
    </source>
</evidence>
<dbReference type="Pfam" id="PF00435">
    <property type="entry name" value="Spectrin"/>
    <property type="match status" value="1"/>
</dbReference>
<dbReference type="Proteomes" id="UP000281553">
    <property type="component" value="Unassembled WGS sequence"/>
</dbReference>
<reference evidence="1 2" key="1">
    <citation type="submission" date="2018-11" db="EMBL/GenBank/DDBJ databases">
        <authorList>
            <consortium name="Pathogen Informatics"/>
        </authorList>
    </citation>
    <scope>NUCLEOTIDE SEQUENCE [LARGE SCALE GENOMIC DNA]</scope>
</reference>
<dbReference type="Gene3D" id="1.20.58.60">
    <property type="match status" value="1"/>
</dbReference>
<dbReference type="EMBL" id="UYRU01064522">
    <property type="protein sequence ID" value="VDN16060.1"/>
    <property type="molecule type" value="Genomic_DNA"/>
</dbReference>
<proteinExistence type="predicted"/>
<gene>
    <name evidence="1" type="ORF">DILT_LOCUS11891</name>
</gene>
<dbReference type="AlphaFoldDB" id="A0A3P7LS17"/>
<dbReference type="InterPro" id="IPR043197">
    <property type="entry name" value="Plakin"/>
</dbReference>